<organism evidence="1 2">
    <name type="scientific">Longibaculum muris</name>
    <dbReference type="NCBI Taxonomy" id="1796628"/>
    <lineage>
        <taxon>Bacteria</taxon>
        <taxon>Bacillati</taxon>
        <taxon>Bacillota</taxon>
        <taxon>Erysipelotrichia</taxon>
        <taxon>Erysipelotrichales</taxon>
        <taxon>Coprobacillaceae</taxon>
        <taxon>Longibaculum</taxon>
    </lineage>
</organism>
<reference evidence="1 2" key="1">
    <citation type="submission" date="2019-03" db="EMBL/GenBank/DDBJ databases">
        <title>Genomic Encyclopedia of Type Strains, Phase IV (KMG-IV): sequencing the most valuable type-strain genomes for metagenomic binning, comparative biology and taxonomic classification.</title>
        <authorList>
            <person name="Goeker M."/>
        </authorList>
    </citation>
    <scope>NUCLEOTIDE SEQUENCE [LARGE SCALE GENOMIC DNA]</scope>
    <source>
        <strain evidence="1 2">DSM 29487</strain>
    </source>
</reference>
<comment type="caution">
    <text evidence="1">The sequence shown here is derived from an EMBL/GenBank/DDBJ whole genome shotgun (WGS) entry which is preliminary data.</text>
</comment>
<evidence type="ECO:0000313" key="1">
    <source>
        <dbReference type="EMBL" id="TCV93792.1"/>
    </source>
</evidence>
<evidence type="ECO:0000313" key="2">
    <source>
        <dbReference type="Proteomes" id="UP000295515"/>
    </source>
</evidence>
<name>A0A4R3YNG3_9FIRM</name>
<accession>A0A4R3YNG3</accession>
<sequence length="132" mass="15800">MGDKMILNEKEVQTCLEYGLKPLLNKYSIQIKESQLKINEKIYMSAVITYQDRILDMSTSFTIDYRNHQLAFENINGKIEYLFLQLNMMSVLRQLIHDDHVMFKENALYYRCDLPIDELIIEDEHLYVQLKE</sequence>
<dbReference type="EMBL" id="SMCQ01000022">
    <property type="protein sequence ID" value="TCV93792.1"/>
    <property type="molecule type" value="Genomic_DNA"/>
</dbReference>
<dbReference type="RefSeq" id="WP_066447953.1">
    <property type="nucleotide sequence ID" value="NZ_CAUWFI010000008.1"/>
</dbReference>
<dbReference type="Proteomes" id="UP000295515">
    <property type="component" value="Unassembled WGS sequence"/>
</dbReference>
<protein>
    <submittedName>
        <fullName evidence="1">Uncharacterized protein</fullName>
    </submittedName>
</protein>
<gene>
    <name evidence="1" type="ORF">EDD60_12233</name>
</gene>
<dbReference type="AlphaFoldDB" id="A0A4R3YNG3"/>
<keyword evidence="2" id="KW-1185">Reference proteome</keyword>
<proteinExistence type="predicted"/>